<dbReference type="EMBL" id="BAAAXF010000051">
    <property type="protein sequence ID" value="GAA3499988.1"/>
    <property type="molecule type" value="Genomic_DNA"/>
</dbReference>
<dbReference type="RefSeq" id="WP_345580734.1">
    <property type="nucleotide sequence ID" value="NZ_BAAAXF010000051.1"/>
</dbReference>
<sequence length="115" mass="11930">MPATAPRPHSPRPAAEAHARITALLADLRAGTWTPTPLETRIAGLLVTATAGAGLLTSHHVRTALWEGHLALTRANDGRFARALAGLLPVLDDPRPAAGDVLADTGRLLAAVTAR</sequence>
<reference evidence="2" key="1">
    <citation type="journal article" date="2019" name="Int. J. Syst. Evol. Microbiol.">
        <title>The Global Catalogue of Microorganisms (GCM) 10K type strain sequencing project: providing services to taxonomists for standard genome sequencing and annotation.</title>
        <authorList>
            <consortium name="The Broad Institute Genomics Platform"/>
            <consortium name="The Broad Institute Genome Sequencing Center for Infectious Disease"/>
            <person name="Wu L."/>
            <person name="Ma J."/>
        </authorList>
    </citation>
    <scope>NUCLEOTIDE SEQUENCE [LARGE SCALE GENOMIC DNA]</scope>
    <source>
        <strain evidence="2">JCM 4816</strain>
    </source>
</reference>
<organism evidence="1 2">
    <name type="scientific">Streptomyces prasinosporus</name>
    <dbReference type="NCBI Taxonomy" id="68256"/>
    <lineage>
        <taxon>Bacteria</taxon>
        <taxon>Bacillati</taxon>
        <taxon>Actinomycetota</taxon>
        <taxon>Actinomycetes</taxon>
        <taxon>Kitasatosporales</taxon>
        <taxon>Streptomycetaceae</taxon>
        <taxon>Streptomyces</taxon>
        <taxon>Streptomyces albogriseolus group</taxon>
    </lineage>
</organism>
<evidence type="ECO:0000313" key="2">
    <source>
        <dbReference type="Proteomes" id="UP001501455"/>
    </source>
</evidence>
<protein>
    <submittedName>
        <fullName evidence="1">Uncharacterized protein</fullName>
    </submittedName>
</protein>
<comment type="caution">
    <text evidence="1">The sequence shown here is derived from an EMBL/GenBank/DDBJ whole genome shotgun (WGS) entry which is preliminary data.</text>
</comment>
<proteinExistence type="predicted"/>
<keyword evidence="2" id="KW-1185">Reference proteome</keyword>
<evidence type="ECO:0000313" key="1">
    <source>
        <dbReference type="EMBL" id="GAA3499988.1"/>
    </source>
</evidence>
<accession>A0ABP6TZ49</accession>
<name>A0ABP6TZ49_9ACTN</name>
<gene>
    <name evidence="1" type="ORF">GCM10019016_070930</name>
</gene>
<dbReference type="Proteomes" id="UP001501455">
    <property type="component" value="Unassembled WGS sequence"/>
</dbReference>